<dbReference type="Proteomes" id="UP001302812">
    <property type="component" value="Unassembled WGS sequence"/>
</dbReference>
<protein>
    <submittedName>
        <fullName evidence="2">Uncharacterized protein</fullName>
    </submittedName>
</protein>
<name>A0AAN6QGR8_9PEZI</name>
<dbReference type="GeneID" id="89933322"/>
<accession>A0AAN6QGR8</accession>
<reference evidence="2" key="2">
    <citation type="submission" date="2023-05" db="EMBL/GenBank/DDBJ databases">
        <authorList>
            <consortium name="Lawrence Berkeley National Laboratory"/>
            <person name="Steindorff A."/>
            <person name="Hensen N."/>
            <person name="Bonometti L."/>
            <person name="Westerberg I."/>
            <person name="Brannstrom I.O."/>
            <person name="Guillou S."/>
            <person name="Cros-Aarteil S."/>
            <person name="Calhoun S."/>
            <person name="Haridas S."/>
            <person name="Kuo A."/>
            <person name="Mondo S."/>
            <person name="Pangilinan J."/>
            <person name="Riley R."/>
            <person name="Labutti K."/>
            <person name="Andreopoulos B."/>
            <person name="Lipzen A."/>
            <person name="Chen C."/>
            <person name="Yanf M."/>
            <person name="Daum C."/>
            <person name="Ng V."/>
            <person name="Clum A."/>
            <person name="Ohm R."/>
            <person name="Martin F."/>
            <person name="Silar P."/>
            <person name="Natvig D."/>
            <person name="Lalanne C."/>
            <person name="Gautier V."/>
            <person name="Ament-Velasquez S.L."/>
            <person name="Kruys A."/>
            <person name="Hutchinson M.I."/>
            <person name="Powell A.J."/>
            <person name="Barry K."/>
            <person name="Miller A.N."/>
            <person name="Grigoriev I.V."/>
            <person name="Debuchy R."/>
            <person name="Gladieux P."/>
            <person name="Thoren M.H."/>
            <person name="Johannesson H."/>
        </authorList>
    </citation>
    <scope>NUCLEOTIDE SEQUENCE</scope>
    <source>
        <strain evidence="2">CBS 508.74</strain>
    </source>
</reference>
<evidence type="ECO:0000313" key="2">
    <source>
        <dbReference type="EMBL" id="KAK4109950.1"/>
    </source>
</evidence>
<keyword evidence="1" id="KW-0472">Membrane</keyword>
<keyword evidence="1" id="KW-0812">Transmembrane</keyword>
<feature type="transmembrane region" description="Helical" evidence="1">
    <location>
        <begin position="12"/>
        <end position="34"/>
    </location>
</feature>
<evidence type="ECO:0000256" key="1">
    <source>
        <dbReference type="SAM" id="Phobius"/>
    </source>
</evidence>
<reference evidence="2" key="1">
    <citation type="journal article" date="2023" name="Mol. Phylogenet. Evol.">
        <title>Genome-scale phylogeny and comparative genomics of the fungal order Sordariales.</title>
        <authorList>
            <person name="Hensen N."/>
            <person name="Bonometti L."/>
            <person name="Westerberg I."/>
            <person name="Brannstrom I.O."/>
            <person name="Guillou S."/>
            <person name="Cros-Aarteil S."/>
            <person name="Calhoun S."/>
            <person name="Haridas S."/>
            <person name="Kuo A."/>
            <person name="Mondo S."/>
            <person name="Pangilinan J."/>
            <person name="Riley R."/>
            <person name="LaButti K."/>
            <person name="Andreopoulos B."/>
            <person name="Lipzen A."/>
            <person name="Chen C."/>
            <person name="Yan M."/>
            <person name="Daum C."/>
            <person name="Ng V."/>
            <person name="Clum A."/>
            <person name="Steindorff A."/>
            <person name="Ohm R.A."/>
            <person name="Martin F."/>
            <person name="Silar P."/>
            <person name="Natvig D.O."/>
            <person name="Lalanne C."/>
            <person name="Gautier V."/>
            <person name="Ament-Velasquez S.L."/>
            <person name="Kruys A."/>
            <person name="Hutchinson M.I."/>
            <person name="Powell A.J."/>
            <person name="Barry K."/>
            <person name="Miller A.N."/>
            <person name="Grigoriev I.V."/>
            <person name="Debuchy R."/>
            <person name="Gladieux P."/>
            <person name="Hiltunen Thoren M."/>
            <person name="Johannesson H."/>
        </authorList>
    </citation>
    <scope>NUCLEOTIDE SEQUENCE</scope>
    <source>
        <strain evidence="2">CBS 508.74</strain>
    </source>
</reference>
<dbReference type="AlphaFoldDB" id="A0AAN6QGR8"/>
<organism evidence="2 3">
    <name type="scientific">Canariomyces notabilis</name>
    <dbReference type="NCBI Taxonomy" id="2074819"/>
    <lineage>
        <taxon>Eukaryota</taxon>
        <taxon>Fungi</taxon>
        <taxon>Dikarya</taxon>
        <taxon>Ascomycota</taxon>
        <taxon>Pezizomycotina</taxon>
        <taxon>Sordariomycetes</taxon>
        <taxon>Sordariomycetidae</taxon>
        <taxon>Sordariales</taxon>
        <taxon>Chaetomiaceae</taxon>
        <taxon>Canariomyces</taxon>
    </lineage>
</organism>
<comment type="caution">
    <text evidence="2">The sequence shown here is derived from an EMBL/GenBank/DDBJ whole genome shotgun (WGS) entry which is preliminary data.</text>
</comment>
<dbReference type="RefSeq" id="XP_064667520.1">
    <property type="nucleotide sequence ID" value="XM_064809199.1"/>
</dbReference>
<keyword evidence="3" id="KW-1185">Reference proteome</keyword>
<sequence length="118" mass="13501">MVFGAPCLSPCFMVTFCICISEGLASLSIWFSFLGSTLTRPVLFQYYSFLLPFGNSRYPRDTDRRFQCCGAHFRKPVAIGRRGEGGHPVVSLIWLSSRVYAWRSCCLLFRLLWIEAMI</sequence>
<gene>
    <name evidence="2" type="ORF">N656DRAFT_310864</name>
</gene>
<proteinExistence type="predicted"/>
<dbReference type="EMBL" id="MU853353">
    <property type="protein sequence ID" value="KAK4109950.1"/>
    <property type="molecule type" value="Genomic_DNA"/>
</dbReference>
<keyword evidence="1" id="KW-1133">Transmembrane helix</keyword>
<evidence type="ECO:0000313" key="3">
    <source>
        <dbReference type="Proteomes" id="UP001302812"/>
    </source>
</evidence>